<gene>
    <name evidence="2" type="ORF">A6F49_08985</name>
</gene>
<dbReference type="EMBL" id="LXEY01000016">
    <property type="protein sequence ID" value="OAV61560.1"/>
    <property type="molecule type" value="Genomic_DNA"/>
</dbReference>
<dbReference type="InterPro" id="IPR036390">
    <property type="entry name" value="WH_DNA-bd_sf"/>
</dbReference>
<dbReference type="InterPro" id="IPR000835">
    <property type="entry name" value="HTH_MarR-typ"/>
</dbReference>
<sequence>MTAAEQMPHSDKFREIPSLIYLLKSAEAASRAEMDALLRNTNVTTMQYLTLGVLLEHEALSGAALARRTFVRPQSIQDTIRALEAKGYIERVQTTQDRRERVISITESGAELMRELEPKIATFDAALSQGMAPTEEAQFRALLRRAKANAQHFASDVHHVNET</sequence>
<proteinExistence type="predicted"/>
<keyword evidence="3" id="KW-1185">Reference proteome</keyword>
<dbReference type="SUPFAM" id="SSF46785">
    <property type="entry name" value="Winged helix' DNA-binding domain"/>
    <property type="match status" value="1"/>
</dbReference>
<dbReference type="InterPro" id="IPR036388">
    <property type="entry name" value="WH-like_DNA-bd_sf"/>
</dbReference>
<dbReference type="PANTHER" id="PTHR33164:SF43">
    <property type="entry name" value="HTH-TYPE TRANSCRIPTIONAL REPRESSOR YETL"/>
    <property type="match status" value="1"/>
</dbReference>
<accession>A0A1B7M0I7</accession>
<dbReference type="GO" id="GO:0006950">
    <property type="term" value="P:response to stress"/>
    <property type="evidence" value="ECO:0007669"/>
    <property type="project" value="TreeGrafter"/>
</dbReference>
<organism evidence="2 3">
    <name type="scientific">Enteractinococcus helveticum</name>
    <dbReference type="NCBI Taxonomy" id="1837282"/>
    <lineage>
        <taxon>Bacteria</taxon>
        <taxon>Bacillati</taxon>
        <taxon>Actinomycetota</taxon>
        <taxon>Actinomycetes</taxon>
        <taxon>Micrococcales</taxon>
        <taxon>Micrococcaceae</taxon>
    </lineage>
</organism>
<dbReference type="SMART" id="SM00347">
    <property type="entry name" value="HTH_MARR"/>
    <property type="match status" value="1"/>
</dbReference>
<dbReference type="STRING" id="1837282.A6F49_08985"/>
<evidence type="ECO:0000313" key="2">
    <source>
        <dbReference type="EMBL" id="OAV61560.1"/>
    </source>
</evidence>
<dbReference type="PANTHER" id="PTHR33164">
    <property type="entry name" value="TRANSCRIPTIONAL REGULATOR, MARR FAMILY"/>
    <property type="match status" value="1"/>
</dbReference>
<protein>
    <recommendedName>
        <fullName evidence="1">HTH marR-type domain-containing protein</fullName>
    </recommendedName>
</protein>
<evidence type="ECO:0000259" key="1">
    <source>
        <dbReference type="PROSITE" id="PS50995"/>
    </source>
</evidence>
<name>A0A1B7M0I7_9MICC</name>
<dbReference type="AlphaFoldDB" id="A0A1B7M0I7"/>
<dbReference type="InterPro" id="IPR039422">
    <property type="entry name" value="MarR/SlyA-like"/>
</dbReference>
<feature type="domain" description="HTH marR-type" evidence="1">
    <location>
        <begin position="16"/>
        <end position="148"/>
    </location>
</feature>
<dbReference type="PRINTS" id="PR00598">
    <property type="entry name" value="HTHMARR"/>
</dbReference>
<dbReference type="Pfam" id="PF12802">
    <property type="entry name" value="MarR_2"/>
    <property type="match status" value="1"/>
</dbReference>
<evidence type="ECO:0000313" key="3">
    <source>
        <dbReference type="Proteomes" id="UP000078292"/>
    </source>
</evidence>
<dbReference type="OrthoDB" id="9804055at2"/>
<dbReference type="GO" id="GO:0003700">
    <property type="term" value="F:DNA-binding transcription factor activity"/>
    <property type="evidence" value="ECO:0007669"/>
    <property type="project" value="InterPro"/>
</dbReference>
<reference evidence="2 3" key="1">
    <citation type="submission" date="2016-04" db="EMBL/GenBank/DDBJ databases">
        <title>First whole genome shotgun sequence of the bacterium Enteractinococcus sp. strain UASWS1574.</title>
        <authorList>
            <person name="Crovadore J."/>
            <person name="Chablais R."/>
            <person name="Lefort F."/>
        </authorList>
    </citation>
    <scope>NUCLEOTIDE SEQUENCE [LARGE SCALE GENOMIC DNA]</scope>
    <source>
        <strain evidence="2 3">UASWS1574</strain>
    </source>
</reference>
<dbReference type="RefSeq" id="WP_052504801.1">
    <property type="nucleotide sequence ID" value="NZ_LXEY01000016.1"/>
</dbReference>
<dbReference type="Gene3D" id="1.10.10.10">
    <property type="entry name" value="Winged helix-like DNA-binding domain superfamily/Winged helix DNA-binding domain"/>
    <property type="match status" value="1"/>
</dbReference>
<dbReference type="Proteomes" id="UP000078292">
    <property type="component" value="Unassembled WGS sequence"/>
</dbReference>
<comment type="caution">
    <text evidence="2">The sequence shown here is derived from an EMBL/GenBank/DDBJ whole genome shotgun (WGS) entry which is preliminary data.</text>
</comment>
<dbReference type="PROSITE" id="PS50995">
    <property type="entry name" value="HTH_MARR_2"/>
    <property type="match status" value="1"/>
</dbReference>